<dbReference type="GeneTree" id="ENSGT00940000162329"/>
<dbReference type="GO" id="GO:0007166">
    <property type="term" value="P:cell surface receptor signaling pathway"/>
    <property type="evidence" value="ECO:0007669"/>
    <property type="project" value="TreeGrafter"/>
</dbReference>
<feature type="transmembrane region" description="Helical" evidence="6">
    <location>
        <begin position="201"/>
        <end position="231"/>
    </location>
</feature>
<evidence type="ECO:0000256" key="4">
    <source>
        <dbReference type="ARBA" id="ARBA00022989"/>
    </source>
</evidence>
<dbReference type="InterPro" id="IPR007237">
    <property type="entry name" value="CD20-like"/>
</dbReference>
<reference evidence="7" key="1">
    <citation type="submission" date="2025-08" db="UniProtKB">
        <authorList>
            <consortium name="Ensembl"/>
        </authorList>
    </citation>
    <scope>IDENTIFICATION</scope>
</reference>
<reference evidence="7" key="2">
    <citation type="submission" date="2025-09" db="UniProtKB">
        <authorList>
            <consortium name="Ensembl"/>
        </authorList>
    </citation>
    <scope>IDENTIFICATION</scope>
</reference>
<keyword evidence="5 6" id="KW-0472">Membrane</keyword>
<dbReference type="AlphaFoldDB" id="A0A8C3YVU9"/>
<proteinExistence type="inferred from homology"/>
<feature type="transmembrane region" description="Helical" evidence="6">
    <location>
        <begin position="103"/>
        <end position="123"/>
    </location>
</feature>
<dbReference type="Pfam" id="PF04103">
    <property type="entry name" value="CD20"/>
    <property type="match status" value="1"/>
</dbReference>
<evidence type="ECO:0000313" key="8">
    <source>
        <dbReference type="Proteomes" id="UP000694540"/>
    </source>
</evidence>
<keyword evidence="4 6" id="KW-1133">Transmembrane helix</keyword>
<evidence type="ECO:0000313" key="7">
    <source>
        <dbReference type="Ensembl" id="ENSCWAP00000029284.1"/>
    </source>
</evidence>
<dbReference type="Proteomes" id="UP000694540">
    <property type="component" value="Unplaced"/>
</dbReference>
<comment type="subcellular location">
    <subcellularLocation>
        <location evidence="1">Membrane</location>
        <topology evidence="1">Multi-pass membrane protein</topology>
    </subcellularLocation>
</comment>
<evidence type="ECO:0000256" key="1">
    <source>
        <dbReference type="ARBA" id="ARBA00004141"/>
    </source>
</evidence>
<comment type="similarity">
    <text evidence="2">Belongs to the MS4A family.</text>
</comment>
<dbReference type="Ensembl" id="ENSCWAT00000031726.1">
    <property type="protein sequence ID" value="ENSCWAP00000029284.1"/>
    <property type="gene ID" value="ENSCWAG00000021926.1"/>
</dbReference>
<evidence type="ECO:0000256" key="3">
    <source>
        <dbReference type="ARBA" id="ARBA00022692"/>
    </source>
</evidence>
<dbReference type="GO" id="GO:0005886">
    <property type="term" value="C:plasma membrane"/>
    <property type="evidence" value="ECO:0007669"/>
    <property type="project" value="TreeGrafter"/>
</dbReference>
<keyword evidence="8" id="KW-1185">Reference proteome</keyword>
<keyword evidence="3 6" id="KW-0812">Transmembrane</keyword>
<dbReference type="PANTHER" id="PTHR23320">
    <property type="entry name" value="MEMBRANE-SPANNING 4-DOMAINS SUBFAMILY A MS4A -RELATED"/>
    <property type="match status" value="1"/>
</dbReference>
<feature type="transmembrane region" description="Helical" evidence="6">
    <location>
        <begin position="170"/>
        <end position="189"/>
    </location>
</feature>
<feature type="transmembrane region" description="Helical" evidence="6">
    <location>
        <begin position="130"/>
        <end position="150"/>
    </location>
</feature>
<evidence type="ECO:0000256" key="5">
    <source>
        <dbReference type="ARBA" id="ARBA00023136"/>
    </source>
</evidence>
<dbReference type="PANTHER" id="PTHR23320:SF155">
    <property type="entry name" value="MEMBRANE-SPANNING 4-DOMAINS SUBFAMILY A MEMBER 8"/>
    <property type="match status" value="1"/>
</dbReference>
<name>A0A8C3YVU9_9CETA</name>
<evidence type="ECO:0000256" key="6">
    <source>
        <dbReference type="SAM" id="Phobius"/>
    </source>
</evidence>
<sequence>MASVKLHNTLRYSRSLLFTFISLHLFFSFMNSMSSAGPMANSMFVVTSPNGYTVLPPGMSQVPLYPSYQPQVQVIHGNPPGSEASVGQLPAQRTLKEGKTLGAVQILIGLFHLGLGSIMATIFMGQYVAISFYGGFPFWGGISVSNSLVFLSHPDPLCLLQLNSSLGFNIVSAVFSMTGVCLFVVDLIISPPFVISQFAPSVFCGVVTAISGISLIFCLLEFCVACASAHFGCQLVCYQSKTGVIFPNAYVANPVVIPEPENMPPDYSHVQDGK</sequence>
<dbReference type="InterPro" id="IPR030417">
    <property type="entry name" value="MS4A"/>
</dbReference>
<accession>A0A8C3YVU9</accession>
<protein>
    <submittedName>
        <fullName evidence="7">Membrane spanning 4-domains A8</fullName>
    </submittedName>
</protein>
<evidence type="ECO:0000256" key="2">
    <source>
        <dbReference type="ARBA" id="ARBA00009565"/>
    </source>
</evidence>
<organism evidence="7 8">
    <name type="scientific">Catagonus wagneri</name>
    <name type="common">Chacoan peccary</name>
    <dbReference type="NCBI Taxonomy" id="51154"/>
    <lineage>
        <taxon>Eukaryota</taxon>
        <taxon>Metazoa</taxon>
        <taxon>Chordata</taxon>
        <taxon>Craniata</taxon>
        <taxon>Vertebrata</taxon>
        <taxon>Euteleostomi</taxon>
        <taxon>Mammalia</taxon>
        <taxon>Eutheria</taxon>
        <taxon>Laurasiatheria</taxon>
        <taxon>Artiodactyla</taxon>
        <taxon>Suina</taxon>
        <taxon>Tayassuidae</taxon>
        <taxon>Catagonus</taxon>
    </lineage>
</organism>